<keyword evidence="5 10" id="KW-0479">Metal-binding</keyword>
<gene>
    <name evidence="13" type="ORF">MKK02DRAFT_19119</name>
</gene>
<comment type="subcellular location">
    <subcellularLocation>
        <location evidence="2">Membrane</location>
    </subcellularLocation>
</comment>
<dbReference type="InterPro" id="IPR001128">
    <property type="entry name" value="Cyt_P450"/>
</dbReference>
<dbReference type="PRINTS" id="PR00465">
    <property type="entry name" value="EP450IV"/>
</dbReference>
<keyword evidence="8 11" id="KW-0503">Monooxygenase</keyword>
<organism evidence="13 14">
    <name type="scientific">Dioszegia hungarica</name>
    <dbReference type="NCBI Taxonomy" id="4972"/>
    <lineage>
        <taxon>Eukaryota</taxon>
        <taxon>Fungi</taxon>
        <taxon>Dikarya</taxon>
        <taxon>Basidiomycota</taxon>
        <taxon>Agaricomycotina</taxon>
        <taxon>Tremellomycetes</taxon>
        <taxon>Tremellales</taxon>
        <taxon>Bulleribasidiaceae</taxon>
        <taxon>Dioszegia</taxon>
    </lineage>
</organism>
<evidence type="ECO:0000256" key="11">
    <source>
        <dbReference type="RuleBase" id="RU000461"/>
    </source>
</evidence>
<dbReference type="PROSITE" id="PS00086">
    <property type="entry name" value="CYTOCHROME_P450"/>
    <property type="match status" value="1"/>
</dbReference>
<dbReference type="InterPro" id="IPR017972">
    <property type="entry name" value="Cyt_P450_CS"/>
</dbReference>
<reference evidence="13" key="1">
    <citation type="journal article" date="2022" name="G3 (Bethesda)">
        <title>High quality genome of the basidiomycete yeast Dioszegia hungarica PDD-24b-2 isolated from cloud water.</title>
        <authorList>
            <person name="Jarrige D."/>
            <person name="Haridas S."/>
            <person name="Bleykasten-Grosshans C."/>
            <person name="Joly M."/>
            <person name="Nadalig T."/>
            <person name="Sancelme M."/>
            <person name="Vuilleumier S."/>
            <person name="Grigoriev I.V."/>
            <person name="Amato P."/>
            <person name="Bringel F."/>
        </authorList>
    </citation>
    <scope>NUCLEOTIDE SEQUENCE</scope>
    <source>
        <strain evidence="13">PDD-24b-2</strain>
    </source>
</reference>
<dbReference type="RefSeq" id="XP_052949367.1">
    <property type="nucleotide sequence ID" value="XM_053086043.1"/>
</dbReference>
<dbReference type="GO" id="GO:0016020">
    <property type="term" value="C:membrane"/>
    <property type="evidence" value="ECO:0007669"/>
    <property type="project" value="UniProtKB-SubCell"/>
</dbReference>
<evidence type="ECO:0000256" key="7">
    <source>
        <dbReference type="ARBA" id="ARBA00023004"/>
    </source>
</evidence>
<dbReference type="Pfam" id="PF00067">
    <property type="entry name" value="p450"/>
    <property type="match status" value="1"/>
</dbReference>
<dbReference type="EMBL" id="JAKWFO010000001">
    <property type="protein sequence ID" value="KAI9639590.1"/>
    <property type="molecule type" value="Genomic_DNA"/>
</dbReference>
<evidence type="ECO:0000313" key="14">
    <source>
        <dbReference type="Proteomes" id="UP001164286"/>
    </source>
</evidence>
<keyword evidence="7 10" id="KW-0408">Iron</keyword>
<evidence type="ECO:0000313" key="13">
    <source>
        <dbReference type="EMBL" id="KAI9639590.1"/>
    </source>
</evidence>
<evidence type="ECO:0000256" key="1">
    <source>
        <dbReference type="ARBA" id="ARBA00001971"/>
    </source>
</evidence>
<dbReference type="GO" id="GO:0020037">
    <property type="term" value="F:heme binding"/>
    <property type="evidence" value="ECO:0007669"/>
    <property type="project" value="InterPro"/>
</dbReference>
<evidence type="ECO:0000256" key="2">
    <source>
        <dbReference type="ARBA" id="ARBA00004370"/>
    </source>
</evidence>
<dbReference type="InterPro" id="IPR050529">
    <property type="entry name" value="CYP450_sterol_14alpha_dmase"/>
</dbReference>
<dbReference type="CDD" id="cd11042">
    <property type="entry name" value="CYP51-like"/>
    <property type="match status" value="1"/>
</dbReference>
<comment type="similarity">
    <text evidence="3 11">Belongs to the cytochrome P450 family.</text>
</comment>
<evidence type="ECO:0000256" key="6">
    <source>
        <dbReference type="ARBA" id="ARBA00023002"/>
    </source>
</evidence>
<dbReference type="GeneID" id="77725244"/>
<evidence type="ECO:0000256" key="9">
    <source>
        <dbReference type="ARBA" id="ARBA00023136"/>
    </source>
</evidence>
<dbReference type="InterPro" id="IPR036396">
    <property type="entry name" value="Cyt_P450_sf"/>
</dbReference>
<sequence length="545" mass="60999">MSVIAQLPALLPDWVRTMSTTYLVLSAVVGLPALAILLNVARQFLPQGKNAPPLVFHIIPWFGSAADYGQDPYAFLFRNRDKYGDLFEFVLLGRRVTVALGPKGNNLSLGGKISQVSAEEAYTHLTTPVFGKGVVYDCPNEMLMQQKKFIKHGLTTEALQSYAPLMSAETEHFFAHELDLSSGSSTSSKTVEVFHAMSELIILTASRSLQGKEVRNALDSKFAKLFWDLDAGFIPVNFMFTNLPLPVNVRRDKAHKQISEFYRNIIQKRRTGEKRADGQDEHDMITALTGCQYKTGVELTDSDIAHMMIAILMAGQHTSSATSSWTLLNLAHRPDVYEELYNEHVKLFRNADGSWREVTYEDTKTMPIMDACIRETLRMHAPIHSIYRKVLSAIPVPSSLSAPSETESYIIPANNFLMAAPGVSAMDPKIWDQPKNWNPHRWLDEKGVGAAALENYYGTSGEQVDYGFGQVSKGTESPYQPFGAGRHRCVGESYAYLQLSVILSYVVRNFTLKMENKEFPSPNYQTMIVIPLKGMVTFTKRQAEV</sequence>
<dbReference type="GO" id="GO:0016705">
    <property type="term" value="F:oxidoreductase activity, acting on paired donors, with incorporation or reduction of molecular oxygen"/>
    <property type="evidence" value="ECO:0007669"/>
    <property type="project" value="InterPro"/>
</dbReference>
<feature type="transmembrane region" description="Helical" evidence="12">
    <location>
        <begin position="20"/>
        <end position="41"/>
    </location>
</feature>
<dbReference type="Proteomes" id="UP001164286">
    <property type="component" value="Unassembled WGS sequence"/>
</dbReference>
<dbReference type="PRINTS" id="PR00385">
    <property type="entry name" value="P450"/>
</dbReference>
<keyword evidence="9 12" id="KW-0472">Membrane</keyword>
<feature type="binding site" description="axial binding residue" evidence="10">
    <location>
        <position position="489"/>
    </location>
    <ligand>
        <name>heme</name>
        <dbReference type="ChEBI" id="CHEBI:30413"/>
    </ligand>
    <ligandPart>
        <name>Fe</name>
        <dbReference type="ChEBI" id="CHEBI:18248"/>
    </ligandPart>
</feature>
<comment type="cofactor">
    <cofactor evidence="1 10">
        <name>heme</name>
        <dbReference type="ChEBI" id="CHEBI:30413"/>
    </cofactor>
</comment>
<evidence type="ECO:0000256" key="4">
    <source>
        <dbReference type="ARBA" id="ARBA00022617"/>
    </source>
</evidence>
<keyword evidence="4 10" id="KW-0349">Heme</keyword>
<keyword evidence="12" id="KW-0812">Transmembrane</keyword>
<evidence type="ECO:0000256" key="12">
    <source>
        <dbReference type="SAM" id="Phobius"/>
    </source>
</evidence>
<dbReference type="FunFam" id="1.10.630.10:FF:000033">
    <property type="entry name" value="14-alpha sterol demethylase"/>
    <property type="match status" value="1"/>
</dbReference>
<protein>
    <submittedName>
        <fullName evidence="13">Cytochrome P450</fullName>
    </submittedName>
</protein>
<name>A0AA38HFI7_9TREE</name>
<dbReference type="GO" id="GO:0005506">
    <property type="term" value="F:iron ion binding"/>
    <property type="evidence" value="ECO:0007669"/>
    <property type="project" value="InterPro"/>
</dbReference>
<dbReference type="PANTHER" id="PTHR24304:SF2">
    <property type="entry name" value="24-HYDROXYCHOLESTEROL 7-ALPHA-HYDROXYLASE"/>
    <property type="match status" value="1"/>
</dbReference>
<dbReference type="AlphaFoldDB" id="A0AA38HFI7"/>
<evidence type="ECO:0000256" key="3">
    <source>
        <dbReference type="ARBA" id="ARBA00010617"/>
    </source>
</evidence>
<comment type="caution">
    <text evidence="13">The sequence shown here is derived from an EMBL/GenBank/DDBJ whole genome shotgun (WGS) entry which is preliminary data.</text>
</comment>
<evidence type="ECO:0000256" key="5">
    <source>
        <dbReference type="ARBA" id="ARBA00022723"/>
    </source>
</evidence>
<dbReference type="Gene3D" id="1.10.630.10">
    <property type="entry name" value="Cytochrome P450"/>
    <property type="match status" value="1"/>
</dbReference>
<dbReference type="PANTHER" id="PTHR24304">
    <property type="entry name" value="CYTOCHROME P450 FAMILY 7"/>
    <property type="match status" value="1"/>
</dbReference>
<keyword evidence="14" id="KW-1185">Reference proteome</keyword>
<keyword evidence="6 11" id="KW-0560">Oxidoreductase</keyword>
<evidence type="ECO:0000256" key="10">
    <source>
        <dbReference type="PIRSR" id="PIRSR602403-1"/>
    </source>
</evidence>
<evidence type="ECO:0000256" key="8">
    <source>
        <dbReference type="ARBA" id="ARBA00023033"/>
    </source>
</evidence>
<keyword evidence="12" id="KW-1133">Transmembrane helix</keyword>
<accession>A0AA38HFI7</accession>
<proteinExistence type="inferred from homology"/>
<dbReference type="InterPro" id="IPR002403">
    <property type="entry name" value="Cyt_P450_E_grp-IV"/>
</dbReference>
<dbReference type="GO" id="GO:0004497">
    <property type="term" value="F:monooxygenase activity"/>
    <property type="evidence" value="ECO:0007669"/>
    <property type="project" value="UniProtKB-KW"/>
</dbReference>
<dbReference type="SUPFAM" id="SSF48264">
    <property type="entry name" value="Cytochrome P450"/>
    <property type="match status" value="1"/>
</dbReference>